<feature type="transmembrane region" description="Helical" evidence="7">
    <location>
        <begin position="64"/>
        <end position="85"/>
    </location>
</feature>
<organism evidence="8 9">
    <name type="scientific">Candidatus Cryosericum odellii</name>
    <dbReference type="NCBI Taxonomy" id="2290917"/>
    <lineage>
        <taxon>Bacteria</taxon>
        <taxon>Pseudomonadati</taxon>
        <taxon>Caldisericota/Cryosericota group</taxon>
        <taxon>Candidatus Cryosericota</taxon>
        <taxon>Candidatus Cryosericia</taxon>
        <taxon>Candidatus Cryosericales</taxon>
        <taxon>Candidatus Cryosericaceae</taxon>
        <taxon>Candidatus Cryosericum</taxon>
    </lineage>
</organism>
<sequence>MDLPMFTPPQIAEKLGDVCQGKCRMPMKKFFVLAILAGAFIAFGAQLSILVGSDATLGFGFTKFIAGAVFSVGLMLVVVAGAELFTGDNLIVISALEKKVRWGEVLKTWVAVYIGNLVGSVFIALLLYWSGLWSMNGNLVGSAALKIAGTKVGLTFVQGLVRGILCNWLVCLAVWMATASKDIIGKLFAVFFPVMAFVASGFEHSVANMFFIPYGILLKSVPQVVAATGKTLADFAGLNWVTLWTKNLIPVTIGNIIGGAFFVGFIYWFAYLKKGPGTVETK</sequence>
<comment type="caution">
    <text evidence="8">The sequence shown here is derived from an EMBL/GenBank/DDBJ whole genome shotgun (WGS) entry which is preliminary data.</text>
</comment>
<dbReference type="EMBL" id="QXIU01000137">
    <property type="protein sequence ID" value="RIE10596.1"/>
    <property type="molecule type" value="Genomic_DNA"/>
</dbReference>
<dbReference type="InterPro" id="IPR000292">
    <property type="entry name" value="For/NO2_transpt"/>
</dbReference>
<dbReference type="GO" id="GO:0005886">
    <property type="term" value="C:plasma membrane"/>
    <property type="evidence" value="ECO:0007669"/>
    <property type="project" value="TreeGrafter"/>
</dbReference>
<evidence type="ECO:0000256" key="1">
    <source>
        <dbReference type="ARBA" id="ARBA00004141"/>
    </source>
</evidence>
<dbReference type="AlphaFoldDB" id="A0A398D4Z4"/>
<feature type="transmembrane region" description="Helical" evidence="7">
    <location>
        <begin position="152"/>
        <end position="175"/>
    </location>
</feature>
<evidence type="ECO:0000256" key="5">
    <source>
        <dbReference type="ARBA" id="ARBA00023136"/>
    </source>
</evidence>
<dbReference type="RefSeq" id="WP_119089899.1">
    <property type="nucleotide sequence ID" value="NZ_QXIU01000137.1"/>
</dbReference>
<proteinExistence type="inferred from homology"/>
<dbReference type="Gene3D" id="1.20.1080.10">
    <property type="entry name" value="Glycerol uptake facilitator protein"/>
    <property type="match status" value="1"/>
</dbReference>
<comment type="similarity">
    <text evidence="6">Belongs to the FNT transporter (TC 1.A.16) family.</text>
</comment>
<comment type="subcellular location">
    <subcellularLocation>
        <location evidence="1">Membrane</location>
        <topology evidence="1">Multi-pass membrane protein</topology>
    </subcellularLocation>
</comment>
<keyword evidence="5 7" id="KW-0472">Membrane</keyword>
<dbReference type="InterPro" id="IPR023271">
    <property type="entry name" value="Aquaporin-like"/>
</dbReference>
<keyword evidence="3 7" id="KW-0812">Transmembrane</keyword>
<dbReference type="FunFam" id="1.20.1080.10:FF:000011">
    <property type="entry name" value="Formate family transporter"/>
    <property type="match status" value="1"/>
</dbReference>
<dbReference type="PROSITE" id="PS01005">
    <property type="entry name" value="FORMATE_NITRITE_TP_1"/>
    <property type="match status" value="1"/>
</dbReference>
<keyword evidence="2" id="KW-0813">Transport</keyword>
<evidence type="ECO:0000256" key="6">
    <source>
        <dbReference type="ARBA" id="ARBA00049660"/>
    </source>
</evidence>
<protein>
    <submittedName>
        <fullName evidence="8">Formate/nitrite transporter family protein</fullName>
    </submittedName>
</protein>
<evidence type="ECO:0000256" key="4">
    <source>
        <dbReference type="ARBA" id="ARBA00022989"/>
    </source>
</evidence>
<dbReference type="GO" id="GO:0015499">
    <property type="term" value="F:formate transmembrane transporter activity"/>
    <property type="evidence" value="ECO:0007669"/>
    <property type="project" value="TreeGrafter"/>
</dbReference>
<gene>
    <name evidence="8" type="ORF">SMC5_05710</name>
</gene>
<feature type="transmembrane region" description="Helical" evidence="7">
    <location>
        <begin position="30"/>
        <end position="52"/>
    </location>
</feature>
<dbReference type="NCBIfam" id="TIGR00790">
    <property type="entry name" value="fnt"/>
    <property type="match status" value="1"/>
</dbReference>
<evidence type="ECO:0000313" key="8">
    <source>
        <dbReference type="EMBL" id="RIE10596.1"/>
    </source>
</evidence>
<accession>A0A398D4Z4</accession>
<reference evidence="8 9" key="1">
    <citation type="submission" date="2018-09" db="EMBL/GenBank/DDBJ databases">
        <title>Discovery and Ecogenomic Context for Candidatus Cryosericales, a Global Caldiserica Order Active in Thawing Permafrost.</title>
        <authorList>
            <person name="Martinez M.A."/>
            <person name="Woodcroft B.J."/>
            <person name="Ignacio Espinoza J.C."/>
            <person name="Zayed A."/>
            <person name="Singleton C.M."/>
            <person name="Boyd J."/>
            <person name="Li Y.-F."/>
            <person name="Purvine S."/>
            <person name="Maughan H."/>
            <person name="Hodgkins S.B."/>
            <person name="Anderson D."/>
            <person name="Sederholm M."/>
            <person name="Temperton B."/>
            <person name="Saleska S.R."/>
            <person name="Tyson G.W."/>
            <person name="Rich V.I."/>
        </authorList>
    </citation>
    <scope>NUCLEOTIDE SEQUENCE [LARGE SCALE GENOMIC DNA]</scope>
    <source>
        <strain evidence="8 9">SMC5</strain>
    </source>
</reference>
<dbReference type="PROSITE" id="PS01006">
    <property type="entry name" value="FORMATE_NITRITE_TP_2"/>
    <property type="match status" value="1"/>
</dbReference>
<dbReference type="Pfam" id="PF01226">
    <property type="entry name" value="Form_Nir_trans"/>
    <property type="match status" value="1"/>
</dbReference>
<evidence type="ECO:0000256" key="7">
    <source>
        <dbReference type="SAM" id="Phobius"/>
    </source>
</evidence>
<dbReference type="PANTHER" id="PTHR30520">
    <property type="entry name" value="FORMATE TRANSPORTER-RELATED"/>
    <property type="match status" value="1"/>
</dbReference>
<evidence type="ECO:0000256" key="2">
    <source>
        <dbReference type="ARBA" id="ARBA00022448"/>
    </source>
</evidence>
<feature type="transmembrane region" description="Helical" evidence="7">
    <location>
        <begin position="187"/>
        <end position="212"/>
    </location>
</feature>
<dbReference type="InterPro" id="IPR024002">
    <property type="entry name" value="For/NO2_transpt_CS"/>
</dbReference>
<feature type="transmembrane region" description="Helical" evidence="7">
    <location>
        <begin position="248"/>
        <end position="272"/>
    </location>
</feature>
<keyword evidence="4 7" id="KW-1133">Transmembrane helix</keyword>
<feature type="transmembrane region" description="Helical" evidence="7">
    <location>
        <begin position="106"/>
        <end position="132"/>
    </location>
</feature>
<dbReference type="PANTHER" id="PTHR30520:SF6">
    <property type="entry name" value="FORMATE_NITRATE FAMILY TRANSPORTER (EUROFUNG)"/>
    <property type="match status" value="1"/>
</dbReference>
<dbReference type="OrthoDB" id="9786493at2"/>
<dbReference type="Proteomes" id="UP000266489">
    <property type="component" value="Unassembled WGS sequence"/>
</dbReference>
<name>A0A398D4Z4_9BACT</name>
<evidence type="ECO:0000313" key="9">
    <source>
        <dbReference type="Proteomes" id="UP000266489"/>
    </source>
</evidence>
<evidence type="ECO:0000256" key="3">
    <source>
        <dbReference type="ARBA" id="ARBA00022692"/>
    </source>
</evidence>